<feature type="repeat" description="ANK" evidence="1">
    <location>
        <begin position="279"/>
        <end position="311"/>
    </location>
</feature>
<name>A0A3A6UML2_9GAMM</name>
<keyword evidence="3" id="KW-1185">Reference proteome</keyword>
<dbReference type="SMART" id="SM00248">
    <property type="entry name" value="ANK"/>
    <property type="match status" value="5"/>
</dbReference>
<dbReference type="RefSeq" id="WP_121852135.1">
    <property type="nucleotide sequence ID" value="NZ_CP037952.1"/>
</dbReference>
<dbReference type="PANTHER" id="PTHR46224:SF6">
    <property type="entry name" value="ANKYRIN REPEAT FAMILY PROTEIN"/>
    <property type="match status" value="1"/>
</dbReference>
<dbReference type="InterPro" id="IPR036770">
    <property type="entry name" value="Ankyrin_rpt-contain_sf"/>
</dbReference>
<evidence type="ECO:0000256" key="1">
    <source>
        <dbReference type="PROSITE-ProRule" id="PRU00023"/>
    </source>
</evidence>
<dbReference type="EMBL" id="QYYH01000011">
    <property type="protein sequence ID" value="RJY18982.1"/>
    <property type="molecule type" value="Genomic_DNA"/>
</dbReference>
<feature type="repeat" description="ANK" evidence="1">
    <location>
        <begin position="213"/>
        <end position="245"/>
    </location>
</feature>
<proteinExistence type="predicted"/>
<dbReference type="InterPro" id="IPR051616">
    <property type="entry name" value="Cul2-RING_E3_ligase_SR"/>
</dbReference>
<dbReference type="PROSITE" id="PS50088">
    <property type="entry name" value="ANK_REPEAT"/>
    <property type="match status" value="3"/>
</dbReference>
<dbReference type="AlphaFoldDB" id="A0A3A6UML2"/>
<dbReference type="Proteomes" id="UP000273022">
    <property type="component" value="Unassembled WGS sequence"/>
</dbReference>
<evidence type="ECO:0000313" key="3">
    <source>
        <dbReference type="Proteomes" id="UP000273022"/>
    </source>
</evidence>
<dbReference type="Pfam" id="PF12796">
    <property type="entry name" value="Ank_2"/>
    <property type="match status" value="2"/>
</dbReference>
<evidence type="ECO:0000313" key="2">
    <source>
        <dbReference type="EMBL" id="RJY18982.1"/>
    </source>
</evidence>
<protein>
    <submittedName>
        <fullName evidence="2">Ankyrin repeat domain-containing protein</fullName>
    </submittedName>
</protein>
<feature type="repeat" description="ANK" evidence="1">
    <location>
        <begin position="180"/>
        <end position="212"/>
    </location>
</feature>
<dbReference type="Gene3D" id="1.25.40.20">
    <property type="entry name" value="Ankyrin repeat-containing domain"/>
    <property type="match status" value="1"/>
</dbReference>
<dbReference type="PROSITE" id="PS50297">
    <property type="entry name" value="ANK_REP_REGION"/>
    <property type="match status" value="1"/>
</dbReference>
<dbReference type="OrthoDB" id="264542at2"/>
<comment type="caution">
    <text evidence="2">The sequence shown here is derived from an EMBL/GenBank/DDBJ whole genome shotgun (WGS) entry which is preliminary data.</text>
</comment>
<gene>
    <name evidence="2" type="ORF">D5R81_02815</name>
</gene>
<accession>A0A3A6UML2</accession>
<dbReference type="InterPro" id="IPR002110">
    <property type="entry name" value="Ankyrin_rpt"/>
</dbReference>
<dbReference type="PRINTS" id="PR01415">
    <property type="entry name" value="ANKYRIN"/>
</dbReference>
<dbReference type="SUPFAM" id="SSF48403">
    <property type="entry name" value="Ankyrin repeat"/>
    <property type="match status" value="1"/>
</dbReference>
<dbReference type="PANTHER" id="PTHR46224">
    <property type="entry name" value="ANKYRIN REPEAT FAMILY PROTEIN"/>
    <property type="match status" value="1"/>
</dbReference>
<sequence>MALTSTPASESVPITLFCYSEKLISISADSKTLTKLTASHSQKSVVHFKFVNKEGVVSNSRKYCVSCEQRAKGIDLKWVAKPLSIIVEDFHSENEKLAIKYFVNRLNGKNYWNFYNEILQSRCEAVRSFLEDGINLNLHTNEVIYPVDKYAFPMKTRFKLFSETEFLFGNPDQSVFNIQSSQTALHLAVMTGSTEISKLLVTHGAPINAQNRHGNTPLIGAILCAHEEMALFFIEQGCDVDIKNSSKCLALGHAIKKKLIKVVKAIAPKTKHINEPSSKSGSFLALAASLGYKEIVSILLENGANPSHESNSLLPVHFAVLNKHLNTAKLMISQIRTRKEFDDLEFEQMGRQSLTSLIKSEVPAQYQEELMVLLRNKLATLPN</sequence>
<organism evidence="2 3">
    <name type="scientific">Parashewanella spongiae</name>
    <dbReference type="NCBI Taxonomy" id="342950"/>
    <lineage>
        <taxon>Bacteria</taxon>
        <taxon>Pseudomonadati</taxon>
        <taxon>Pseudomonadota</taxon>
        <taxon>Gammaproteobacteria</taxon>
        <taxon>Alteromonadales</taxon>
        <taxon>Shewanellaceae</taxon>
        <taxon>Parashewanella</taxon>
    </lineage>
</organism>
<reference evidence="2 3" key="1">
    <citation type="submission" date="2018-09" db="EMBL/GenBank/DDBJ databases">
        <title>Phylogeny of the Shewanellaceae, and recommendation for two new genera, Pseudoshewanella and Parashewanella.</title>
        <authorList>
            <person name="Wang G."/>
        </authorList>
    </citation>
    <scope>NUCLEOTIDE SEQUENCE [LARGE SCALE GENOMIC DNA]</scope>
    <source>
        <strain evidence="2 3">KCTC 22492</strain>
    </source>
</reference>
<keyword evidence="1" id="KW-0040">ANK repeat</keyword>